<evidence type="ECO:0000256" key="1">
    <source>
        <dbReference type="ARBA" id="ARBA00001974"/>
    </source>
</evidence>
<keyword evidence="4" id="KW-0285">Flavoprotein</keyword>
<gene>
    <name evidence="9" type="ORF">ACIKP9_13055</name>
</gene>
<proteinExistence type="inferred from homology"/>
<organism evidence="9 10">
    <name type="scientific">Methylobacillus methanolivorans</name>
    <dbReference type="NCBI Taxonomy" id="1848927"/>
    <lineage>
        <taxon>Bacteria</taxon>
        <taxon>Pseudomonadati</taxon>
        <taxon>Pseudomonadota</taxon>
        <taxon>Betaproteobacteria</taxon>
        <taxon>Nitrosomonadales</taxon>
        <taxon>Methylophilaceae</taxon>
        <taxon>Methylobacillus</taxon>
    </lineage>
</organism>
<feature type="domain" description="FAD-binding" evidence="8">
    <location>
        <begin position="8"/>
        <end position="340"/>
    </location>
</feature>
<keyword evidence="10" id="KW-1185">Reference proteome</keyword>
<evidence type="ECO:0000313" key="9">
    <source>
        <dbReference type="EMBL" id="MFJ5447164.1"/>
    </source>
</evidence>
<evidence type="ECO:0000256" key="5">
    <source>
        <dbReference type="ARBA" id="ARBA00022827"/>
    </source>
</evidence>
<comment type="pathway">
    <text evidence="2">Cofactor biosynthesis; ubiquinone biosynthesis.</text>
</comment>
<dbReference type="Proteomes" id="UP001617669">
    <property type="component" value="Unassembled WGS sequence"/>
</dbReference>
<keyword evidence="6" id="KW-0560">Oxidoreductase</keyword>
<dbReference type="InterPro" id="IPR002938">
    <property type="entry name" value="FAD-bd"/>
</dbReference>
<dbReference type="InterPro" id="IPR018168">
    <property type="entry name" value="Ubi_Hdrlase_CS"/>
</dbReference>
<dbReference type="GO" id="GO:0004497">
    <property type="term" value="F:monooxygenase activity"/>
    <property type="evidence" value="ECO:0007669"/>
    <property type="project" value="UniProtKB-KW"/>
</dbReference>
<protein>
    <submittedName>
        <fullName evidence="9">FAD-dependent monooxygenase</fullName>
    </submittedName>
</protein>
<comment type="caution">
    <text evidence="9">The sequence shown here is derived from an EMBL/GenBank/DDBJ whole genome shotgun (WGS) entry which is preliminary data.</text>
</comment>
<evidence type="ECO:0000256" key="3">
    <source>
        <dbReference type="ARBA" id="ARBA00005349"/>
    </source>
</evidence>
<dbReference type="InterPro" id="IPR036188">
    <property type="entry name" value="FAD/NAD-bd_sf"/>
</dbReference>
<dbReference type="EMBL" id="JBIWXY010000003">
    <property type="protein sequence ID" value="MFJ5447164.1"/>
    <property type="molecule type" value="Genomic_DNA"/>
</dbReference>
<name>A0ABW8GP04_9PROT</name>
<dbReference type="InterPro" id="IPR010971">
    <property type="entry name" value="UbiH/COQ6"/>
</dbReference>
<evidence type="ECO:0000259" key="8">
    <source>
        <dbReference type="Pfam" id="PF01494"/>
    </source>
</evidence>
<dbReference type="SUPFAM" id="SSF51905">
    <property type="entry name" value="FAD/NAD(P)-binding domain"/>
    <property type="match status" value="1"/>
</dbReference>
<keyword evidence="5" id="KW-0274">FAD</keyword>
<comment type="similarity">
    <text evidence="3">Belongs to the UbiH/COQ6 family.</text>
</comment>
<dbReference type="InterPro" id="IPR051205">
    <property type="entry name" value="UbiH/COQ6_monooxygenase"/>
</dbReference>
<dbReference type="PROSITE" id="PS01304">
    <property type="entry name" value="UBIH"/>
    <property type="match status" value="1"/>
</dbReference>
<reference evidence="9 10" key="1">
    <citation type="submission" date="2024-11" db="EMBL/GenBank/DDBJ databases">
        <authorList>
            <person name="Kaparullina E.N."/>
            <person name="Delegan Y.A."/>
            <person name="Doronina N.V."/>
        </authorList>
    </citation>
    <scope>NUCLEOTIDE SEQUENCE [LARGE SCALE GENOMIC DNA]</scope>
    <source>
        <strain evidence="9 10">7sh_L</strain>
    </source>
</reference>
<dbReference type="PANTHER" id="PTHR43876">
    <property type="entry name" value="UBIQUINONE BIOSYNTHESIS MONOOXYGENASE COQ6, MITOCHONDRIAL"/>
    <property type="match status" value="1"/>
</dbReference>
<comment type="cofactor">
    <cofactor evidence="1">
        <name>FAD</name>
        <dbReference type="ChEBI" id="CHEBI:57692"/>
    </cofactor>
</comment>
<keyword evidence="7 9" id="KW-0503">Monooxygenase</keyword>
<dbReference type="Pfam" id="PF01494">
    <property type="entry name" value="FAD_binding_3"/>
    <property type="match status" value="1"/>
</dbReference>
<dbReference type="PANTHER" id="PTHR43876:SF7">
    <property type="entry name" value="UBIQUINONE BIOSYNTHESIS MONOOXYGENASE COQ6, MITOCHONDRIAL"/>
    <property type="match status" value="1"/>
</dbReference>
<evidence type="ECO:0000313" key="10">
    <source>
        <dbReference type="Proteomes" id="UP001617669"/>
    </source>
</evidence>
<dbReference type="RefSeq" id="WP_400883728.1">
    <property type="nucleotide sequence ID" value="NZ_JBIWXY010000003.1"/>
</dbReference>
<evidence type="ECO:0000256" key="7">
    <source>
        <dbReference type="ARBA" id="ARBA00023033"/>
    </source>
</evidence>
<evidence type="ECO:0000256" key="2">
    <source>
        <dbReference type="ARBA" id="ARBA00004749"/>
    </source>
</evidence>
<evidence type="ECO:0000256" key="4">
    <source>
        <dbReference type="ARBA" id="ARBA00022630"/>
    </source>
</evidence>
<accession>A0ABW8GP04</accession>
<evidence type="ECO:0000256" key="6">
    <source>
        <dbReference type="ARBA" id="ARBA00023002"/>
    </source>
</evidence>
<dbReference type="PRINTS" id="PR00420">
    <property type="entry name" value="RNGMNOXGNASE"/>
</dbReference>
<dbReference type="Gene3D" id="3.50.50.60">
    <property type="entry name" value="FAD/NAD(P)-binding domain"/>
    <property type="match status" value="2"/>
</dbReference>
<dbReference type="NCBIfam" id="TIGR01988">
    <property type="entry name" value="Ubi-OHases"/>
    <property type="match status" value="1"/>
</dbReference>
<sequence>MTNLKHEFDIMVLGAGLVGVAAAVALKLQGYRVAVLERGQVDVQLSEQWDSRIYALSPGNVAWLTELGAWQAMDASCYCAVESMQVWGDEGASLELDAYAANLANLSVIVEGNRLQQALLSRLDALDVPIIESVSIDHVTWGTSAVELQAANGEKYGAALLVGADGAASWVRGQADMTVKRHDYAQMGVVANFACERPHLSQACQWFSGNDVLAWLPLPQQHISMVWSVDNINAQALLALDAEALAEKVAAAGKYRLGRLSVVTPAQAFPLAMQESSSLIRPGLALVGDAAHQVHPLAGQGVNLGFRDVQALAAALAVPQPRRQPGDMMVLRRYERARKADMMSMRLLTHGLNSLYAHPAPWLRMLRNGGMQCLNRMPTLKKQLIQQAVI</sequence>